<dbReference type="PANTHER" id="PTHR43415">
    <property type="entry name" value="SPERMIDINE N(1)-ACETYLTRANSFERASE"/>
    <property type="match status" value="1"/>
</dbReference>
<dbReference type="EC" id="2.3.1.-" evidence="2"/>
<sequence length="165" mass="18620">MLEVRKAIISDASQVVAVIKNAEESGFMLFSPGERKVSAEAFAKYIDSINRHDKSGIFVACENEQILGYMIVQNEKPQRIAHRAYVVIGVHSKSRGKGVGKALFTYVIEWAKQISLHRLDLTVIATNEVAINLYKKMGFEIEGIKRDSLFIDGEFVDEYYMSILI</sequence>
<dbReference type="InterPro" id="IPR017255">
    <property type="entry name" value="AcTrfase_GNAT_prd"/>
</dbReference>
<accession>A0A942TMF6</accession>
<dbReference type="EMBL" id="JAGYPJ010000001">
    <property type="protein sequence ID" value="MBS4200063.1"/>
    <property type="molecule type" value="Genomic_DNA"/>
</dbReference>
<dbReference type="Gene3D" id="3.40.630.30">
    <property type="match status" value="1"/>
</dbReference>
<evidence type="ECO:0000259" key="1">
    <source>
        <dbReference type="PROSITE" id="PS51186"/>
    </source>
</evidence>
<proteinExistence type="predicted"/>
<dbReference type="PIRSF" id="PIRSF037663">
    <property type="entry name" value="Acetyltransf_GNAT_prd"/>
    <property type="match status" value="1"/>
</dbReference>
<dbReference type="PROSITE" id="PS51186">
    <property type="entry name" value="GNAT"/>
    <property type="match status" value="1"/>
</dbReference>
<dbReference type="Proteomes" id="UP000682713">
    <property type="component" value="Unassembled WGS sequence"/>
</dbReference>
<organism evidence="2 3">
    <name type="scientific">Lederbergia citrisecunda</name>
    <dbReference type="NCBI Taxonomy" id="2833583"/>
    <lineage>
        <taxon>Bacteria</taxon>
        <taxon>Bacillati</taxon>
        <taxon>Bacillota</taxon>
        <taxon>Bacilli</taxon>
        <taxon>Bacillales</taxon>
        <taxon>Bacillaceae</taxon>
        <taxon>Lederbergia</taxon>
    </lineage>
</organism>
<dbReference type="InterPro" id="IPR000182">
    <property type="entry name" value="GNAT_dom"/>
</dbReference>
<name>A0A942TMF6_9BACI</name>
<comment type="caution">
    <text evidence="2">The sequence shown here is derived from an EMBL/GenBank/DDBJ whole genome shotgun (WGS) entry which is preliminary data.</text>
</comment>
<protein>
    <submittedName>
        <fullName evidence="2">GNAT family N-acetyltransferase</fullName>
        <ecNumber evidence="2">2.3.1.-</ecNumber>
    </submittedName>
</protein>
<dbReference type="SUPFAM" id="SSF55729">
    <property type="entry name" value="Acyl-CoA N-acyltransferases (Nat)"/>
    <property type="match status" value="1"/>
</dbReference>
<dbReference type="GO" id="GO:0016747">
    <property type="term" value="F:acyltransferase activity, transferring groups other than amino-acyl groups"/>
    <property type="evidence" value="ECO:0007669"/>
    <property type="project" value="InterPro"/>
</dbReference>
<keyword evidence="3" id="KW-1185">Reference proteome</keyword>
<dbReference type="PANTHER" id="PTHR43415:SF3">
    <property type="entry name" value="GNAT-FAMILY ACETYLTRANSFERASE"/>
    <property type="match status" value="1"/>
</dbReference>
<dbReference type="CDD" id="cd04301">
    <property type="entry name" value="NAT_SF"/>
    <property type="match status" value="1"/>
</dbReference>
<keyword evidence="2" id="KW-0012">Acyltransferase</keyword>
<gene>
    <name evidence="2" type="ORF">KHA93_10385</name>
</gene>
<dbReference type="Pfam" id="PF00583">
    <property type="entry name" value="Acetyltransf_1"/>
    <property type="match status" value="1"/>
</dbReference>
<reference evidence="2 3" key="1">
    <citation type="submission" date="2021-05" db="EMBL/GenBank/DDBJ databases">
        <title>Novel Bacillus species.</title>
        <authorList>
            <person name="Liu G."/>
        </authorList>
    </citation>
    <scope>NUCLEOTIDE SEQUENCE [LARGE SCALE GENOMIC DNA]</scope>
    <source>
        <strain evidence="2 3">FJAT-49732</strain>
    </source>
</reference>
<dbReference type="AlphaFoldDB" id="A0A942TMF6"/>
<dbReference type="RefSeq" id="WP_213110681.1">
    <property type="nucleotide sequence ID" value="NZ_JAGYPJ010000001.1"/>
</dbReference>
<evidence type="ECO:0000313" key="2">
    <source>
        <dbReference type="EMBL" id="MBS4200063.1"/>
    </source>
</evidence>
<feature type="domain" description="N-acetyltransferase" evidence="1">
    <location>
        <begin position="2"/>
        <end position="165"/>
    </location>
</feature>
<evidence type="ECO:0000313" key="3">
    <source>
        <dbReference type="Proteomes" id="UP000682713"/>
    </source>
</evidence>
<dbReference type="InterPro" id="IPR016181">
    <property type="entry name" value="Acyl_CoA_acyltransferase"/>
</dbReference>
<keyword evidence="2" id="KW-0808">Transferase</keyword>